<keyword evidence="2" id="KW-0479">Metal-binding</keyword>
<feature type="compositionally biased region" description="Polar residues" evidence="7">
    <location>
        <begin position="474"/>
        <end position="485"/>
    </location>
</feature>
<dbReference type="InterPro" id="IPR000253">
    <property type="entry name" value="FHA_dom"/>
</dbReference>
<reference evidence="10 11" key="1">
    <citation type="submission" date="2019-07" db="EMBL/GenBank/DDBJ databases">
        <title>Finished genome of Venturia effusa.</title>
        <authorList>
            <person name="Young C.A."/>
            <person name="Cox M.P."/>
            <person name="Ganley A.R.D."/>
            <person name="David W.J."/>
        </authorList>
    </citation>
    <scope>NUCLEOTIDE SEQUENCE [LARGE SCALE GENOMIC DNA]</scope>
    <source>
        <strain evidence="11">albino</strain>
    </source>
</reference>
<accession>A0A517LNX7</accession>
<dbReference type="GO" id="GO:0008270">
    <property type="term" value="F:zinc ion binding"/>
    <property type="evidence" value="ECO:0007669"/>
    <property type="project" value="UniProtKB-KW"/>
</dbReference>
<dbReference type="GO" id="GO:0061630">
    <property type="term" value="F:ubiquitin protein ligase activity"/>
    <property type="evidence" value="ECO:0007669"/>
    <property type="project" value="TreeGrafter"/>
</dbReference>
<dbReference type="PANTHER" id="PTHR15067:SF7">
    <property type="entry name" value="E3 UBIQUITIN-PROTEIN LIGASE DMA1-RELATED"/>
    <property type="match status" value="1"/>
</dbReference>
<dbReference type="Pfam" id="PF17123">
    <property type="entry name" value="zf-RING_11"/>
    <property type="match status" value="1"/>
</dbReference>
<dbReference type="SMART" id="SM00184">
    <property type="entry name" value="RING"/>
    <property type="match status" value="1"/>
</dbReference>
<dbReference type="Pfam" id="PF00498">
    <property type="entry name" value="FHA"/>
    <property type="match status" value="1"/>
</dbReference>
<evidence type="ECO:0000256" key="6">
    <source>
        <dbReference type="PROSITE-ProRule" id="PRU00175"/>
    </source>
</evidence>
<dbReference type="InterPro" id="IPR001841">
    <property type="entry name" value="Znf_RING"/>
</dbReference>
<dbReference type="GO" id="GO:0000151">
    <property type="term" value="C:ubiquitin ligase complex"/>
    <property type="evidence" value="ECO:0007669"/>
    <property type="project" value="TreeGrafter"/>
</dbReference>
<evidence type="ECO:0008006" key="12">
    <source>
        <dbReference type="Google" id="ProtNLM"/>
    </source>
</evidence>
<evidence type="ECO:0000259" key="8">
    <source>
        <dbReference type="PROSITE" id="PS50006"/>
    </source>
</evidence>
<evidence type="ECO:0000256" key="5">
    <source>
        <dbReference type="ARBA" id="ARBA00022833"/>
    </source>
</evidence>
<dbReference type="SMART" id="SM00240">
    <property type="entry name" value="FHA"/>
    <property type="match status" value="1"/>
</dbReference>
<dbReference type="AlphaFoldDB" id="A0A517LNX7"/>
<evidence type="ECO:0000256" key="2">
    <source>
        <dbReference type="ARBA" id="ARBA00022723"/>
    </source>
</evidence>
<dbReference type="FunFam" id="2.60.200.20:FF:000030">
    <property type="entry name" value="FHA domain-containing protein"/>
    <property type="match status" value="1"/>
</dbReference>
<proteinExistence type="predicted"/>
<keyword evidence="4" id="KW-0833">Ubl conjugation pathway</keyword>
<feature type="compositionally biased region" description="Low complexity" evidence="7">
    <location>
        <begin position="13"/>
        <end position="42"/>
    </location>
</feature>
<protein>
    <recommendedName>
        <fullName evidence="12">RING-type E3 ubiquitin transferase</fullName>
    </recommendedName>
</protein>
<dbReference type="Gene3D" id="2.60.200.20">
    <property type="match status" value="1"/>
</dbReference>
<dbReference type="OrthoDB" id="687730at2759"/>
<feature type="region of interest" description="Disordered" evidence="7">
    <location>
        <begin position="1"/>
        <end position="192"/>
    </location>
</feature>
<dbReference type="GO" id="GO:0006511">
    <property type="term" value="P:ubiquitin-dependent protein catabolic process"/>
    <property type="evidence" value="ECO:0007669"/>
    <property type="project" value="TreeGrafter"/>
</dbReference>
<feature type="region of interest" description="Disordered" evidence="7">
    <location>
        <begin position="444"/>
        <end position="490"/>
    </location>
</feature>
<feature type="region of interest" description="Disordered" evidence="7">
    <location>
        <begin position="510"/>
        <end position="535"/>
    </location>
</feature>
<dbReference type="GO" id="GO:0016567">
    <property type="term" value="P:protein ubiquitination"/>
    <property type="evidence" value="ECO:0007669"/>
    <property type="project" value="TreeGrafter"/>
</dbReference>
<dbReference type="GO" id="GO:0032153">
    <property type="term" value="C:cell division site"/>
    <property type="evidence" value="ECO:0007669"/>
    <property type="project" value="TreeGrafter"/>
</dbReference>
<dbReference type="PROSITE" id="PS50089">
    <property type="entry name" value="ZF_RING_2"/>
    <property type="match status" value="1"/>
</dbReference>
<dbReference type="PROSITE" id="PS50006">
    <property type="entry name" value="FHA_DOMAIN"/>
    <property type="match status" value="1"/>
</dbReference>
<feature type="domain" description="RING-type" evidence="9">
    <location>
        <begin position="370"/>
        <end position="415"/>
    </location>
</feature>
<dbReference type="InterPro" id="IPR008984">
    <property type="entry name" value="SMAD_FHA_dom_sf"/>
</dbReference>
<evidence type="ECO:0000256" key="3">
    <source>
        <dbReference type="ARBA" id="ARBA00022771"/>
    </source>
</evidence>
<dbReference type="InterPro" id="IPR013083">
    <property type="entry name" value="Znf_RING/FYVE/PHD"/>
</dbReference>
<feature type="domain" description="FHA" evidence="8">
    <location>
        <begin position="225"/>
        <end position="289"/>
    </location>
</feature>
<evidence type="ECO:0000256" key="4">
    <source>
        <dbReference type="ARBA" id="ARBA00022786"/>
    </source>
</evidence>
<evidence type="ECO:0000313" key="11">
    <source>
        <dbReference type="Proteomes" id="UP000316270"/>
    </source>
</evidence>
<dbReference type="STRING" id="50376.A0A517LNX7"/>
<sequence length="610" mass="65433">MFTATTPAPPTPLLSTTTVSNPPLSPTGGRSRLRGLSYLRSYTQNLHTRDSPDSPRGATRPAYTRAHSQPSPTAETFPPLQDQSLPATQNTSRRTPSPPNTSGWLPTPAGRTSSARPTIRQQSTTSEAPSSNPAPTVTTTAQFAPTIPTTMTRNRADTAAPVLSARQHSGPRTANTDHITENETSKNHPTLPSIRFIPHFDPRANRPSLSFPAITRTLPGESSVIRVGRYSERENAAPEINPSVPSHAPVGFKSKVVSRRHCEFWCANNQWFIKDCKSSSGTFLNHLRLSPPGIESRAYPVNDGDVVQLGIDFRGGEEMIFRCVKIRIECNRGWQKALNNFNKKTHKQLRNLTQAKPKDSDTASVNSSECAICLMSIAPCQSLFVAPCSHVWHYKCIRPILNGHTWPNFLCPNCRAVADLEADVEEAEEDWEEDSIEEALAASRLEGDANGTGGSSSEEPDGVRTPRAMEPMSDLSNGHSASSSADDIDFGTSLSPVATLDDEATQIESIQSTTVSAPRAIPVRSTPGSTGTTAYELTVGPPVQEGPMTPRNDAGPFVLDGGAGATTADDGRVVGRTTGAVARRSVPNSVPVQSLDATAAEVGTSIFGRA</sequence>
<dbReference type="PANTHER" id="PTHR15067">
    <property type="entry name" value="E3 UBIQUITIN-PROTEIN LIGASE RNF8"/>
    <property type="match status" value="1"/>
</dbReference>
<dbReference type="Gene3D" id="3.30.40.10">
    <property type="entry name" value="Zinc/RING finger domain, C3HC4 (zinc finger)"/>
    <property type="match status" value="1"/>
</dbReference>
<dbReference type="Proteomes" id="UP000316270">
    <property type="component" value="Chromosome 17"/>
</dbReference>
<feature type="compositionally biased region" description="Polar residues" evidence="7">
    <location>
        <begin position="81"/>
        <end position="153"/>
    </location>
</feature>
<keyword evidence="5" id="KW-0862">Zinc</keyword>
<dbReference type="SUPFAM" id="SSF57850">
    <property type="entry name" value="RING/U-box"/>
    <property type="match status" value="1"/>
</dbReference>
<organism evidence="10 11">
    <name type="scientific">Venturia effusa</name>
    <dbReference type="NCBI Taxonomy" id="50376"/>
    <lineage>
        <taxon>Eukaryota</taxon>
        <taxon>Fungi</taxon>
        <taxon>Dikarya</taxon>
        <taxon>Ascomycota</taxon>
        <taxon>Pezizomycotina</taxon>
        <taxon>Dothideomycetes</taxon>
        <taxon>Pleosporomycetidae</taxon>
        <taxon>Venturiales</taxon>
        <taxon>Venturiaceae</taxon>
        <taxon>Venturia</taxon>
    </lineage>
</organism>
<evidence type="ECO:0000256" key="7">
    <source>
        <dbReference type="SAM" id="MobiDB-lite"/>
    </source>
</evidence>
<keyword evidence="3 6" id="KW-0863">Zinc-finger</keyword>
<evidence type="ECO:0000259" key="9">
    <source>
        <dbReference type="PROSITE" id="PS50089"/>
    </source>
</evidence>
<name>A0A517LNX7_9PEZI</name>
<feature type="compositionally biased region" description="Polar residues" evidence="7">
    <location>
        <begin position="526"/>
        <end position="535"/>
    </location>
</feature>
<keyword evidence="11" id="KW-1185">Reference proteome</keyword>
<dbReference type="GO" id="GO:0005829">
    <property type="term" value="C:cytosol"/>
    <property type="evidence" value="ECO:0007669"/>
    <property type="project" value="TreeGrafter"/>
</dbReference>
<evidence type="ECO:0000313" key="10">
    <source>
        <dbReference type="EMBL" id="QDS77329.1"/>
    </source>
</evidence>
<feature type="compositionally biased region" description="Polar residues" evidence="7">
    <location>
        <begin position="166"/>
        <end position="177"/>
    </location>
</feature>
<dbReference type="SUPFAM" id="SSF49879">
    <property type="entry name" value="SMAD/FHA domain"/>
    <property type="match status" value="1"/>
</dbReference>
<gene>
    <name evidence="10" type="ORF">FKW77_004927</name>
</gene>
<evidence type="ECO:0000256" key="1">
    <source>
        <dbReference type="ARBA" id="ARBA00022679"/>
    </source>
</evidence>
<dbReference type="EMBL" id="CP042201">
    <property type="protein sequence ID" value="QDS77329.1"/>
    <property type="molecule type" value="Genomic_DNA"/>
</dbReference>
<keyword evidence="1" id="KW-0808">Transferase</keyword>